<evidence type="ECO:0000256" key="2">
    <source>
        <dbReference type="ARBA" id="ARBA00022741"/>
    </source>
</evidence>
<proteinExistence type="predicted"/>
<dbReference type="EMBL" id="UJZG01000022">
    <property type="protein sequence ID" value="SXE01525.1"/>
    <property type="molecule type" value="Genomic_DNA"/>
</dbReference>
<organism evidence="5 7">
    <name type="scientific">Klebsiella quasivariicola</name>
    <dbReference type="NCBI Taxonomy" id="2026240"/>
    <lineage>
        <taxon>Bacteria</taxon>
        <taxon>Pseudomonadati</taxon>
        <taxon>Pseudomonadota</taxon>
        <taxon>Gammaproteobacteria</taxon>
        <taxon>Enterobacterales</taxon>
        <taxon>Enterobacteriaceae</taxon>
        <taxon>Klebsiella/Raoultella group</taxon>
        <taxon>Klebsiella</taxon>
        <taxon>Klebsiella pneumoniae complex</taxon>
    </lineage>
</organism>
<evidence type="ECO:0000313" key="5">
    <source>
        <dbReference type="EMBL" id="SXE01525.1"/>
    </source>
</evidence>
<keyword evidence="8" id="KW-1185">Reference proteome</keyword>
<dbReference type="EMBL" id="UJYZ02000002">
    <property type="protein sequence ID" value="VVJ44999.1"/>
    <property type="molecule type" value="Genomic_DNA"/>
</dbReference>
<dbReference type="RefSeq" id="WP_087805088.1">
    <property type="nucleotide sequence ID" value="NZ_CAAHGB010000003.1"/>
</dbReference>
<name>A0A8B4U160_9ENTR</name>
<keyword evidence="3" id="KW-0067">ATP-binding</keyword>
<gene>
    <name evidence="5" type="primary">eutT</name>
    <name evidence="6" type="ORF">SAMEA3538468_00743</name>
    <name evidence="5" type="ORF">SAMEA3538780_04684</name>
</gene>
<evidence type="ECO:0000313" key="7">
    <source>
        <dbReference type="Proteomes" id="UP000257712"/>
    </source>
</evidence>
<evidence type="ECO:0000313" key="8">
    <source>
        <dbReference type="Proteomes" id="UP000259400"/>
    </source>
</evidence>
<evidence type="ECO:0000256" key="1">
    <source>
        <dbReference type="ARBA" id="ARBA00022679"/>
    </source>
</evidence>
<accession>A0A8B4U160</accession>
<comment type="caution">
    <text evidence="5">The sequence shown here is derived from an EMBL/GenBank/DDBJ whole genome shotgun (WGS) entry which is preliminary data.</text>
</comment>
<dbReference type="Proteomes" id="UP000259400">
    <property type="component" value="Unassembled WGS sequence"/>
</dbReference>
<dbReference type="PIRSF" id="PIRSF012294">
    <property type="entry name" value="ATR_EutT"/>
    <property type="match status" value="1"/>
</dbReference>
<dbReference type="InterPro" id="IPR009194">
    <property type="entry name" value="AdoTrfase_EutT"/>
</dbReference>
<dbReference type="SUPFAM" id="SSF89028">
    <property type="entry name" value="Cobalamin adenosyltransferase-like"/>
    <property type="match status" value="1"/>
</dbReference>
<dbReference type="AlphaFoldDB" id="A0A8B4U160"/>
<dbReference type="GO" id="GO:0005524">
    <property type="term" value="F:ATP binding"/>
    <property type="evidence" value="ECO:0007669"/>
    <property type="project" value="UniProtKB-KW"/>
</dbReference>
<dbReference type="NCBIfam" id="NF011595">
    <property type="entry name" value="PRK15020.1"/>
    <property type="match status" value="1"/>
</dbReference>
<dbReference type="GeneID" id="69754112"/>
<sequence length="269" mass="30099">MNDFITEAWLRANHTLSEGGEIHLPADARLTPSARELLESRHLRVKFLDSQGRLFVEDDEQTPQPVHVLTSSDHPPQACCELCHQPVGKKPDTLTHLTAEILVAKNDPRLAFRAVLDSTIALTVWLQIELAEPWQPWLTDIRSRLGNIMRADALEEPLAAQSIAGFSEAQLHRLSHQPLRYLGHDHLVPEARHGRDVALLNLLRGKVREAEVTAAQVFITPQFTVRRADIMQALNRLSSAVYVMMVLDATDSPPALSQLQQQLGGEDDH</sequence>
<dbReference type="GO" id="GO:0008817">
    <property type="term" value="F:corrinoid adenosyltransferase activity"/>
    <property type="evidence" value="ECO:0007669"/>
    <property type="project" value="InterPro"/>
</dbReference>
<dbReference type="InterPro" id="IPR016030">
    <property type="entry name" value="CblAdoTrfase-like"/>
</dbReference>
<dbReference type="GO" id="GO:0009236">
    <property type="term" value="P:cobalamin biosynthetic process"/>
    <property type="evidence" value="ECO:0007669"/>
    <property type="project" value="InterPro"/>
</dbReference>
<dbReference type="GO" id="GO:0006580">
    <property type="term" value="P:ethanolamine metabolic process"/>
    <property type="evidence" value="ECO:0007669"/>
    <property type="project" value="InterPro"/>
</dbReference>
<dbReference type="Gene3D" id="1.20.1200.10">
    <property type="entry name" value="Cobalamin adenosyltransferase-like"/>
    <property type="match status" value="1"/>
</dbReference>
<evidence type="ECO:0000256" key="3">
    <source>
        <dbReference type="ARBA" id="ARBA00022840"/>
    </source>
</evidence>
<evidence type="ECO:0000313" key="6">
    <source>
        <dbReference type="EMBL" id="VVJ44999.1"/>
    </source>
</evidence>
<reference evidence="5 7" key="1">
    <citation type="submission" date="2018-08" db="EMBL/GenBank/DDBJ databases">
        <authorList>
            <consortium name="Pathogen Informatics"/>
        </authorList>
    </citation>
    <scope>NUCLEOTIDE SEQUENCE [LARGE SCALE GENOMIC DNA]</scope>
    <source>
        <strain evidence="6 8">EuSCAPE_IL010</strain>
        <strain evidence="5 7">EuSCAPE_IT371</strain>
    </source>
</reference>
<dbReference type="KEGG" id="kqv:B8P98_07475"/>
<keyword evidence="2" id="KW-0547">Nucleotide-binding</keyword>
<dbReference type="Pfam" id="PF01923">
    <property type="entry name" value="Cob_adeno_trans"/>
    <property type="match status" value="1"/>
</dbReference>
<dbReference type="InterPro" id="IPR036451">
    <property type="entry name" value="CblAdoTrfase-like_sf"/>
</dbReference>
<protein>
    <submittedName>
        <fullName evidence="5">Cob(I)yrinic acid a,c-diamide adenosyltransferase</fullName>
    </submittedName>
    <submittedName>
        <fullName evidence="6">Ethanolamine utilization cobalamin adenosyltransferase</fullName>
    </submittedName>
</protein>
<keyword evidence="1 5" id="KW-0808">Transferase</keyword>
<dbReference type="Proteomes" id="UP000257712">
    <property type="component" value="Unassembled WGS sequence"/>
</dbReference>
<evidence type="ECO:0000259" key="4">
    <source>
        <dbReference type="Pfam" id="PF01923"/>
    </source>
</evidence>
<feature type="domain" description="Cobalamin adenosyltransferase-like" evidence="4">
    <location>
        <begin position="92"/>
        <end position="246"/>
    </location>
</feature>